<proteinExistence type="predicted"/>
<name>A0AAN4EVC3_CITFR</name>
<evidence type="ECO:0000313" key="1">
    <source>
        <dbReference type="EMBL" id="EMM7458522.1"/>
    </source>
</evidence>
<comment type="caution">
    <text evidence="1">The sequence shown here is derived from an EMBL/GenBank/DDBJ whole genome shotgun (WGS) entry which is preliminary data.</text>
</comment>
<accession>A0AAN4EVC3</accession>
<sequence>MKAIVNSIKEALGAKNYFGALFMALTIPDICASIDNPDEKNNGVRYKKWFHDNLKHKYYPDTLLELIESNNPKSAEQLDEYTKEDLRATPVGEVAFTDVMCWKLRCSVLHAGSTDAGKYSFHLTHGGSHQNVINGVLQISVVRFCQDICSAFELWCEKNIGNIDVQRRLDEGMRIQNDIGNGVCFE</sequence>
<evidence type="ECO:0000313" key="2">
    <source>
        <dbReference type="Proteomes" id="UP001169574"/>
    </source>
</evidence>
<dbReference type="Proteomes" id="UP001169574">
    <property type="component" value="Unassembled WGS sequence"/>
</dbReference>
<organism evidence="1 2">
    <name type="scientific">Citrobacter freundii</name>
    <dbReference type="NCBI Taxonomy" id="546"/>
    <lineage>
        <taxon>Bacteria</taxon>
        <taxon>Pseudomonadati</taxon>
        <taxon>Pseudomonadota</taxon>
        <taxon>Gammaproteobacteria</taxon>
        <taxon>Enterobacterales</taxon>
        <taxon>Enterobacteriaceae</taxon>
        <taxon>Citrobacter</taxon>
        <taxon>Citrobacter freundii complex</taxon>
    </lineage>
</organism>
<protein>
    <submittedName>
        <fullName evidence="1">Uncharacterized protein</fullName>
    </submittedName>
</protein>
<dbReference type="EMBL" id="ABLGCN030000007">
    <property type="protein sequence ID" value="EMM7458522.1"/>
    <property type="molecule type" value="Genomic_DNA"/>
</dbReference>
<dbReference type="RefSeq" id="WP_200083654.1">
    <property type="nucleotide sequence ID" value="NZ_JADVFV010000021.1"/>
</dbReference>
<reference evidence="1" key="1">
    <citation type="submission" date="2024-02" db="EMBL/GenBank/DDBJ databases">
        <authorList>
            <consortium name="Clinical and Environmental Microbiology Branch: Whole genome sequencing antimicrobial resistance pathogens in the healthcare setting"/>
        </authorList>
    </citation>
    <scope>NUCLEOTIDE SEQUENCE</scope>
    <source>
        <strain evidence="1">Whole organism</strain>
    </source>
</reference>
<dbReference type="AlphaFoldDB" id="A0AAN4EVC3"/>
<gene>
    <name evidence="1" type="ORF">P7U51_003048</name>
</gene>